<dbReference type="Proteomes" id="UP000358010">
    <property type="component" value="Unassembled WGS sequence"/>
</dbReference>
<sequence length="155" mass="17911">MTVNIEALINSLGKSYKEIFDAGFIPYKTKPTGFSGDPELTLEMVREGVFLSFKRNGRFLQGVELFIQNPSIKGWTFPNELPHPLKESMSRIWIHETLGYPLRSIEPKIIMNTVFGWRDLYQSSYLNNTVSMQVSYDVDDAVKTILYLPESELHW</sequence>
<evidence type="ECO:0000313" key="2">
    <source>
        <dbReference type="Proteomes" id="UP000358010"/>
    </source>
</evidence>
<proteinExistence type="predicted"/>
<dbReference type="Pfam" id="PF19929">
    <property type="entry name" value="DUF6392"/>
    <property type="match status" value="1"/>
</dbReference>
<dbReference type="AlphaFoldDB" id="A0A485JJV4"/>
<organism evidence="1 2">
    <name type="scientific">Escherichia coli</name>
    <dbReference type="NCBI Taxonomy" id="562"/>
    <lineage>
        <taxon>Bacteria</taxon>
        <taxon>Pseudomonadati</taxon>
        <taxon>Pseudomonadota</taxon>
        <taxon>Gammaproteobacteria</taxon>
        <taxon>Enterobacterales</taxon>
        <taxon>Enterobacteriaceae</taxon>
        <taxon>Escherichia</taxon>
    </lineage>
</organism>
<dbReference type="EMBL" id="CAADJZ010000001">
    <property type="protein sequence ID" value="VFT70937.1"/>
    <property type="molecule type" value="Genomic_DNA"/>
</dbReference>
<name>A0A485JJV4_ECOLX</name>
<dbReference type="InterPro" id="IPR045657">
    <property type="entry name" value="DUF6392"/>
</dbReference>
<dbReference type="RefSeq" id="WP_054250242.1">
    <property type="nucleotide sequence ID" value="NZ_JBDICZ010000027.1"/>
</dbReference>
<protein>
    <submittedName>
        <fullName evidence="1">Uncharacterized protein</fullName>
    </submittedName>
</protein>
<reference evidence="1 2" key="1">
    <citation type="submission" date="2019-03" db="EMBL/GenBank/DDBJ databases">
        <authorList>
            <consortium name="Pathogen Informatics"/>
        </authorList>
    </citation>
    <scope>NUCLEOTIDE SEQUENCE [LARGE SCALE GENOMIC DNA]</scope>
    <source>
        <strain evidence="1 2">NCTC10974</strain>
    </source>
</reference>
<accession>A0A485JJV4</accession>
<gene>
    <name evidence="1" type="ORF">NCTC10974_04533</name>
</gene>
<evidence type="ECO:0000313" key="1">
    <source>
        <dbReference type="EMBL" id="VFT70937.1"/>
    </source>
</evidence>